<gene>
    <name evidence="4" type="ORF">ET464_12525</name>
</gene>
<keyword evidence="5" id="KW-1185">Reference proteome</keyword>
<name>A0A4P6F9E1_9BACL</name>
<evidence type="ECO:0000256" key="2">
    <source>
        <dbReference type="SAM" id="MobiDB-lite"/>
    </source>
</evidence>
<dbReference type="KEGG" id="pprt:ET464_12525"/>
<dbReference type="AlphaFoldDB" id="A0A4P6F9E1"/>
<dbReference type="RefSeq" id="WP_129441364.1">
    <property type="nucleotide sequence ID" value="NZ_CP035492.1"/>
</dbReference>
<reference evidence="4 5" key="1">
    <citation type="submission" date="2019-01" db="EMBL/GenBank/DDBJ databases">
        <title>Genome sequencing of strain FW100M-2.</title>
        <authorList>
            <person name="Heo J."/>
            <person name="Kim S.-J."/>
            <person name="Kim J.-S."/>
            <person name="Hong S.-B."/>
            <person name="Kwon S.-W."/>
        </authorList>
    </citation>
    <scope>NUCLEOTIDE SEQUENCE [LARGE SCALE GENOMIC DNA]</scope>
    <source>
        <strain evidence="4 5">FW100M-2</strain>
    </source>
</reference>
<evidence type="ECO:0000313" key="4">
    <source>
        <dbReference type="EMBL" id="QAY67098.1"/>
    </source>
</evidence>
<feature type="coiled-coil region" evidence="1">
    <location>
        <begin position="178"/>
        <end position="229"/>
    </location>
</feature>
<keyword evidence="1" id="KW-0175">Coiled coil</keyword>
<keyword evidence="3" id="KW-0812">Transmembrane</keyword>
<organism evidence="4 5">
    <name type="scientific">Paenibacillus protaetiae</name>
    <dbReference type="NCBI Taxonomy" id="2509456"/>
    <lineage>
        <taxon>Bacteria</taxon>
        <taxon>Bacillati</taxon>
        <taxon>Bacillota</taxon>
        <taxon>Bacilli</taxon>
        <taxon>Bacillales</taxon>
        <taxon>Paenibacillaceae</taxon>
        <taxon>Paenibacillus</taxon>
    </lineage>
</organism>
<evidence type="ECO:0000256" key="1">
    <source>
        <dbReference type="SAM" id="Coils"/>
    </source>
</evidence>
<dbReference type="EMBL" id="CP035492">
    <property type="protein sequence ID" value="QAY67098.1"/>
    <property type="molecule type" value="Genomic_DNA"/>
</dbReference>
<feature type="transmembrane region" description="Helical" evidence="3">
    <location>
        <begin position="81"/>
        <end position="104"/>
    </location>
</feature>
<dbReference type="InterPro" id="IPR011990">
    <property type="entry name" value="TPR-like_helical_dom_sf"/>
</dbReference>
<accession>A0A4P6F9E1</accession>
<feature type="compositionally biased region" description="Low complexity" evidence="2">
    <location>
        <begin position="34"/>
        <end position="47"/>
    </location>
</feature>
<dbReference type="SUPFAM" id="SSF48452">
    <property type="entry name" value="TPR-like"/>
    <property type="match status" value="1"/>
</dbReference>
<evidence type="ECO:0000313" key="5">
    <source>
        <dbReference type="Proteomes" id="UP000293568"/>
    </source>
</evidence>
<proteinExistence type="predicted"/>
<evidence type="ECO:0000256" key="3">
    <source>
        <dbReference type="SAM" id="Phobius"/>
    </source>
</evidence>
<keyword evidence="3" id="KW-0472">Membrane</keyword>
<keyword evidence="3" id="KW-1133">Transmembrane helix</keyword>
<dbReference type="OrthoDB" id="1822804at2"/>
<dbReference type="Proteomes" id="UP000293568">
    <property type="component" value="Chromosome"/>
</dbReference>
<protein>
    <submittedName>
        <fullName evidence="4">Zinc ribbon domain-containing protein</fullName>
    </submittedName>
</protein>
<feature type="region of interest" description="Disordered" evidence="2">
    <location>
        <begin position="28"/>
        <end position="70"/>
    </location>
</feature>
<sequence>MYCHHCGKKQPEDAVYCNQCGRLLQPEDGRAPLEPEQGPEQQEAAAGVESGLSAVPDREGGLLPSSVQAVRPDERKKSPGWLIWGLIPFAVLVLSAGGVFAYYVHEDNVNSEVREWHMQAQQAGLAGDYESAMKLLKQASSKRPAYEAVQQDIVAVQKALQDKSSLQQISGLMDNNSLNEAELQLEQLRSKLLVQEGTLFEPIRAELEQLNVKLEVQKAENELDSLNTVDALAAKYKEVQPLTGAAAEALQAKLKDKIAAVSNKEASSLLAAKKFTEALAAVQSGLDYEPGNEPLLKLQEQIKQQKQQFEDAEQARIEHAMQIAAEEDLRNHTSAVEVVRLEQTLDDNGNLIVTGHLKNSATRPIYTVKVQFTVSSLEGELLAAGEADAAPNYVEPGDEMTFTWASPDIKQSDVKVVVDHATWYLD</sequence>